<reference evidence="1" key="2">
    <citation type="journal article" date="2023" name="BMC Genomics">
        <title>Pest status, molecular evolution, and epigenetic factors derived from the genome assembly of Frankliniella fusca, a thysanopteran phytovirus vector.</title>
        <authorList>
            <person name="Catto M.A."/>
            <person name="Labadie P.E."/>
            <person name="Jacobson A.L."/>
            <person name="Kennedy G.G."/>
            <person name="Srinivasan R."/>
            <person name="Hunt B.G."/>
        </authorList>
    </citation>
    <scope>NUCLEOTIDE SEQUENCE</scope>
    <source>
        <strain evidence="1">PL_HMW_Pooled</strain>
    </source>
</reference>
<keyword evidence="2" id="KW-1185">Reference proteome</keyword>
<gene>
    <name evidence="1" type="ORF">KUF71_023666</name>
</gene>
<sequence>MVCMGLCHGSCRMLGSGLDNLLRAESAFLTGHWQKDPSFELREAHQAIWIKQISGANKG</sequence>
<dbReference type="GO" id="GO:0016853">
    <property type="term" value="F:isomerase activity"/>
    <property type="evidence" value="ECO:0007669"/>
    <property type="project" value="UniProtKB-KW"/>
</dbReference>
<keyword evidence="1" id="KW-0413">Isomerase</keyword>
<evidence type="ECO:0000313" key="1">
    <source>
        <dbReference type="EMBL" id="KAK3914253.1"/>
    </source>
</evidence>
<name>A0AAE1LC62_9NEOP</name>
<dbReference type="Proteomes" id="UP001219518">
    <property type="component" value="Unassembled WGS sequence"/>
</dbReference>
<protein>
    <submittedName>
        <fullName evidence="1">L-arabinose isomerase</fullName>
    </submittedName>
</protein>
<organism evidence="1 2">
    <name type="scientific">Frankliniella fusca</name>
    <dbReference type="NCBI Taxonomy" id="407009"/>
    <lineage>
        <taxon>Eukaryota</taxon>
        <taxon>Metazoa</taxon>
        <taxon>Ecdysozoa</taxon>
        <taxon>Arthropoda</taxon>
        <taxon>Hexapoda</taxon>
        <taxon>Insecta</taxon>
        <taxon>Pterygota</taxon>
        <taxon>Neoptera</taxon>
        <taxon>Paraneoptera</taxon>
        <taxon>Thysanoptera</taxon>
        <taxon>Terebrantia</taxon>
        <taxon>Thripoidea</taxon>
        <taxon>Thripidae</taxon>
        <taxon>Frankliniella</taxon>
    </lineage>
</organism>
<comment type="caution">
    <text evidence="1">The sequence shown here is derived from an EMBL/GenBank/DDBJ whole genome shotgun (WGS) entry which is preliminary data.</text>
</comment>
<evidence type="ECO:0000313" key="2">
    <source>
        <dbReference type="Proteomes" id="UP001219518"/>
    </source>
</evidence>
<dbReference type="AlphaFoldDB" id="A0AAE1LC62"/>
<accession>A0AAE1LC62</accession>
<proteinExistence type="predicted"/>
<reference evidence="1" key="1">
    <citation type="submission" date="2021-07" db="EMBL/GenBank/DDBJ databases">
        <authorList>
            <person name="Catto M.A."/>
            <person name="Jacobson A."/>
            <person name="Kennedy G."/>
            <person name="Labadie P."/>
            <person name="Hunt B.G."/>
            <person name="Srinivasan R."/>
        </authorList>
    </citation>
    <scope>NUCLEOTIDE SEQUENCE</scope>
    <source>
        <strain evidence="1">PL_HMW_Pooled</strain>
        <tissue evidence="1">Head</tissue>
    </source>
</reference>
<dbReference type="EMBL" id="JAHWGI010000365">
    <property type="protein sequence ID" value="KAK3914253.1"/>
    <property type="molecule type" value="Genomic_DNA"/>
</dbReference>